<dbReference type="Gene3D" id="3.40.430.10">
    <property type="entry name" value="Dihydrofolate Reductase, subunit A"/>
    <property type="match status" value="1"/>
</dbReference>
<sequence>MNDTPIRRSVHAYFMQRALELAGRGWYTTRPNPRVGCVLVKDEAIIGEGWHERAGEPHAERAALADLERRGGSARGATAYVTLEPCSHTGRTPPCVDALIEADIARVVVGTQDPNPRVDGQGVARLRAAGIDVVTGVLAERCAQINAGFNQRMRQGRPRVRVKLAMSLDGRTAAANGESQWITGDTARDDVHRLRAESGAVMIGRGTLVADDPSLSVRLAGEWPQPLRVVLDSHLEISPSAKLLGLPGDTLVFTASGDRTRIQALQAAGARIEQVGTRGAGLDLAAVMALLGEREINDVLVEAGPTLAGALAQAGLVDEYMIYMAPTLLGDGGRSLLKLPGVQTLADARQLVVDAIEPVGADWRIRARPKRSEDEGD</sequence>
<comment type="catalytic activity">
    <reaction evidence="12">
        <text>2,5-diamino-6-hydroxy-4-(5-phosphoribosylamino)-pyrimidine + H2O + H(+) = 5-amino-6-(5-phospho-D-ribosylamino)uracil + NH4(+)</text>
        <dbReference type="Rhea" id="RHEA:21868"/>
        <dbReference type="ChEBI" id="CHEBI:15377"/>
        <dbReference type="ChEBI" id="CHEBI:15378"/>
        <dbReference type="ChEBI" id="CHEBI:28938"/>
        <dbReference type="ChEBI" id="CHEBI:58453"/>
        <dbReference type="ChEBI" id="CHEBI:58614"/>
        <dbReference type="EC" id="3.5.4.26"/>
    </reaction>
</comment>
<dbReference type="CDD" id="cd01284">
    <property type="entry name" value="Riboflavin_deaminase-reductase"/>
    <property type="match status" value="1"/>
</dbReference>
<dbReference type="PANTHER" id="PTHR38011">
    <property type="entry name" value="DIHYDROFOLATE REDUCTASE FAMILY PROTEIN (AFU_ORTHOLOGUE AFUA_8G06820)"/>
    <property type="match status" value="1"/>
</dbReference>
<evidence type="ECO:0000313" key="15">
    <source>
        <dbReference type="Proteomes" id="UP001595462"/>
    </source>
</evidence>
<dbReference type="Gene3D" id="3.40.140.10">
    <property type="entry name" value="Cytidine Deaminase, domain 2"/>
    <property type="match status" value="1"/>
</dbReference>
<evidence type="ECO:0000256" key="7">
    <source>
        <dbReference type="ARBA" id="ARBA00022723"/>
    </source>
</evidence>
<dbReference type="EC" id="3.5.4.26" evidence="12"/>
<dbReference type="NCBIfam" id="TIGR00326">
    <property type="entry name" value="eubact_ribD"/>
    <property type="match status" value="1"/>
</dbReference>
<organism evidence="14 15">
    <name type="scientific">Salinisphaera aquimarina</name>
    <dbReference type="NCBI Taxonomy" id="2094031"/>
    <lineage>
        <taxon>Bacteria</taxon>
        <taxon>Pseudomonadati</taxon>
        <taxon>Pseudomonadota</taxon>
        <taxon>Gammaproteobacteria</taxon>
        <taxon>Salinisphaerales</taxon>
        <taxon>Salinisphaeraceae</taxon>
        <taxon>Salinisphaera</taxon>
    </lineage>
</organism>
<proteinExistence type="inferred from homology"/>
<dbReference type="EMBL" id="JBHRSS010000006">
    <property type="protein sequence ID" value="MFC3104808.1"/>
    <property type="molecule type" value="Genomic_DNA"/>
</dbReference>
<comment type="similarity">
    <text evidence="4 12">In the N-terminal section; belongs to the cytidine and deoxycytidylate deaminase family.</text>
</comment>
<keyword evidence="11" id="KW-0511">Multifunctional enzyme</keyword>
<keyword evidence="6 12" id="KW-0686">Riboflavin biosynthesis</keyword>
<feature type="domain" description="CMP/dCMP-type deaminase" evidence="13">
    <location>
        <begin position="9"/>
        <end position="134"/>
    </location>
</feature>
<keyword evidence="12 14" id="KW-0378">Hydrolase</keyword>
<gene>
    <name evidence="14" type="primary">ribD</name>
    <name evidence="14" type="ORF">ACFOSU_13060</name>
</gene>
<comment type="cofactor">
    <cofactor evidence="12">
        <name>Zn(2+)</name>
        <dbReference type="ChEBI" id="CHEBI:29105"/>
    </cofactor>
    <text evidence="12">Binds 1 zinc ion.</text>
</comment>
<evidence type="ECO:0000256" key="11">
    <source>
        <dbReference type="ARBA" id="ARBA00023268"/>
    </source>
</evidence>
<evidence type="ECO:0000256" key="8">
    <source>
        <dbReference type="ARBA" id="ARBA00022833"/>
    </source>
</evidence>
<dbReference type="GO" id="GO:0008835">
    <property type="term" value="F:diaminohydroxyphosphoribosylaminopyrimidine deaminase activity"/>
    <property type="evidence" value="ECO:0007669"/>
    <property type="project" value="UniProtKB-EC"/>
</dbReference>
<dbReference type="InterPro" id="IPR002734">
    <property type="entry name" value="RibDG_C"/>
</dbReference>
<keyword evidence="15" id="KW-1185">Reference proteome</keyword>
<accession>A0ABV7EQ04</accession>
<dbReference type="Proteomes" id="UP001595462">
    <property type="component" value="Unassembled WGS sequence"/>
</dbReference>
<evidence type="ECO:0000256" key="6">
    <source>
        <dbReference type="ARBA" id="ARBA00022619"/>
    </source>
</evidence>
<dbReference type="InterPro" id="IPR011549">
    <property type="entry name" value="RibD_C"/>
</dbReference>
<dbReference type="PROSITE" id="PS00903">
    <property type="entry name" value="CYT_DCMP_DEAMINASES_1"/>
    <property type="match status" value="1"/>
</dbReference>
<dbReference type="InterPro" id="IPR016192">
    <property type="entry name" value="APOBEC/CMP_deaminase_Zn-bd"/>
</dbReference>
<comment type="caution">
    <text evidence="14">The sequence shown here is derived from an EMBL/GenBank/DDBJ whole genome shotgun (WGS) entry which is preliminary data.</text>
</comment>
<dbReference type="NCBIfam" id="TIGR00227">
    <property type="entry name" value="ribD_Cterm"/>
    <property type="match status" value="1"/>
</dbReference>
<evidence type="ECO:0000256" key="9">
    <source>
        <dbReference type="ARBA" id="ARBA00022857"/>
    </source>
</evidence>
<dbReference type="GO" id="GO:0008703">
    <property type="term" value="F:5-amino-6-(5-phosphoribosylamino)uracil reductase activity"/>
    <property type="evidence" value="ECO:0007669"/>
    <property type="project" value="UniProtKB-EC"/>
</dbReference>
<evidence type="ECO:0000256" key="10">
    <source>
        <dbReference type="ARBA" id="ARBA00023002"/>
    </source>
</evidence>
<dbReference type="InterPro" id="IPR024072">
    <property type="entry name" value="DHFR-like_dom_sf"/>
</dbReference>
<evidence type="ECO:0000256" key="4">
    <source>
        <dbReference type="ARBA" id="ARBA00005259"/>
    </source>
</evidence>
<comment type="similarity">
    <text evidence="5 12">In the C-terminal section; belongs to the HTP reductase family.</text>
</comment>
<comment type="function">
    <text evidence="1 12">Converts 2,5-diamino-6-(ribosylamino)-4(3h)-pyrimidinone 5'-phosphate into 5-amino-6-(ribosylamino)-2,4(1h,3h)-pyrimidinedione 5'-phosphate.</text>
</comment>
<evidence type="ECO:0000256" key="12">
    <source>
        <dbReference type="PIRNR" id="PIRNR006769"/>
    </source>
</evidence>
<evidence type="ECO:0000256" key="5">
    <source>
        <dbReference type="ARBA" id="ARBA00007417"/>
    </source>
</evidence>
<keyword evidence="8 12" id="KW-0862">Zinc</keyword>
<dbReference type="InterPro" id="IPR004794">
    <property type="entry name" value="Eubact_RibD"/>
</dbReference>
<dbReference type="EC" id="1.1.1.193" evidence="12"/>
<comment type="catalytic activity">
    <reaction evidence="12">
        <text>5-amino-6-(5-phospho-D-ribitylamino)uracil + NADP(+) = 5-amino-6-(5-phospho-D-ribosylamino)uracil + NADPH + H(+)</text>
        <dbReference type="Rhea" id="RHEA:17845"/>
        <dbReference type="ChEBI" id="CHEBI:15378"/>
        <dbReference type="ChEBI" id="CHEBI:57783"/>
        <dbReference type="ChEBI" id="CHEBI:58349"/>
        <dbReference type="ChEBI" id="CHEBI:58421"/>
        <dbReference type="ChEBI" id="CHEBI:58453"/>
        <dbReference type="EC" id="1.1.1.193"/>
    </reaction>
</comment>
<dbReference type="InterPro" id="IPR050765">
    <property type="entry name" value="Riboflavin_Biosynth_HTPR"/>
</dbReference>
<comment type="pathway">
    <text evidence="3 12">Cofactor biosynthesis; riboflavin biosynthesis; 5-amino-6-(D-ribitylamino)uracil from GTP: step 3/4.</text>
</comment>
<keyword evidence="9 12" id="KW-0521">NADP</keyword>
<keyword evidence="7 12" id="KW-0479">Metal-binding</keyword>
<comment type="pathway">
    <text evidence="2 12">Cofactor biosynthesis; riboflavin biosynthesis; 5-amino-6-(D-ribitylamino)uracil from GTP: step 2/4.</text>
</comment>
<dbReference type="PIRSF" id="PIRSF006769">
    <property type="entry name" value="RibD"/>
    <property type="match status" value="1"/>
</dbReference>
<keyword evidence="10 12" id="KW-0560">Oxidoreductase</keyword>
<dbReference type="Pfam" id="PF00383">
    <property type="entry name" value="dCMP_cyt_deam_1"/>
    <property type="match status" value="1"/>
</dbReference>
<dbReference type="PANTHER" id="PTHR38011:SF7">
    <property type="entry name" value="2,5-DIAMINO-6-RIBOSYLAMINO-4(3H)-PYRIMIDINONE 5'-PHOSPHATE REDUCTASE"/>
    <property type="match status" value="1"/>
</dbReference>
<protein>
    <recommendedName>
        <fullName evidence="12">Riboflavin biosynthesis protein RibD</fullName>
    </recommendedName>
    <domain>
        <recommendedName>
            <fullName evidence="12">Diaminohydroxyphosphoribosylaminopyrimidine deaminase</fullName>
            <shortName evidence="12">DRAP deaminase</shortName>
            <ecNumber evidence="12">3.5.4.26</ecNumber>
        </recommendedName>
        <alternativeName>
            <fullName evidence="12">Riboflavin-specific deaminase</fullName>
        </alternativeName>
    </domain>
    <domain>
        <recommendedName>
            <fullName evidence="12">5-amino-6-(5-phosphoribosylamino)uracil reductase</fullName>
            <ecNumber evidence="12">1.1.1.193</ecNumber>
        </recommendedName>
        <alternativeName>
            <fullName evidence="12">HTP reductase</fullName>
        </alternativeName>
    </domain>
</protein>
<evidence type="ECO:0000256" key="2">
    <source>
        <dbReference type="ARBA" id="ARBA00004882"/>
    </source>
</evidence>
<name>A0ABV7EQ04_9GAMM</name>
<dbReference type="PROSITE" id="PS51747">
    <property type="entry name" value="CYT_DCMP_DEAMINASES_2"/>
    <property type="match status" value="1"/>
</dbReference>
<dbReference type="SUPFAM" id="SSF53927">
    <property type="entry name" value="Cytidine deaminase-like"/>
    <property type="match status" value="1"/>
</dbReference>
<evidence type="ECO:0000256" key="1">
    <source>
        <dbReference type="ARBA" id="ARBA00002151"/>
    </source>
</evidence>
<evidence type="ECO:0000259" key="13">
    <source>
        <dbReference type="PROSITE" id="PS51747"/>
    </source>
</evidence>
<dbReference type="Pfam" id="PF01872">
    <property type="entry name" value="RibD_C"/>
    <property type="match status" value="1"/>
</dbReference>
<dbReference type="InterPro" id="IPR016193">
    <property type="entry name" value="Cytidine_deaminase-like"/>
</dbReference>
<evidence type="ECO:0000256" key="3">
    <source>
        <dbReference type="ARBA" id="ARBA00004910"/>
    </source>
</evidence>
<dbReference type="InterPro" id="IPR002125">
    <property type="entry name" value="CMP_dCMP_dom"/>
</dbReference>
<reference evidence="15" key="1">
    <citation type="journal article" date="2019" name="Int. J. Syst. Evol. Microbiol.">
        <title>The Global Catalogue of Microorganisms (GCM) 10K type strain sequencing project: providing services to taxonomists for standard genome sequencing and annotation.</title>
        <authorList>
            <consortium name="The Broad Institute Genomics Platform"/>
            <consortium name="The Broad Institute Genome Sequencing Center for Infectious Disease"/>
            <person name="Wu L."/>
            <person name="Ma J."/>
        </authorList>
    </citation>
    <scope>NUCLEOTIDE SEQUENCE [LARGE SCALE GENOMIC DNA]</scope>
    <source>
        <strain evidence="15">KCTC 52640</strain>
    </source>
</reference>
<dbReference type="RefSeq" id="WP_380690310.1">
    <property type="nucleotide sequence ID" value="NZ_JBHRSS010000006.1"/>
</dbReference>
<dbReference type="SUPFAM" id="SSF53597">
    <property type="entry name" value="Dihydrofolate reductase-like"/>
    <property type="match status" value="1"/>
</dbReference>
<evidence type="ECO:0000313" key="14">
    <source>
        <dbReference type="EMBL" id="MFC3104808.1"/>
    </source>
</evidence>